<organism evidence="2 3">
    <name type="scientific">Ooceraea biroi</name>
    <name type="common">Clonal raider ant</name>
    <name type="synonym">Cerapachys biroi</name>
    <dbReference type="NCBI Taxonomy" id="2015173"/>
    <lineage>
        <taxon>Eukaryota</taxon>
        <taxon>Metazoa</taxon>
        <taxon>Ecdysozoa</taxon>
        <taxon>Arthropoda</taxon>
        <taxon>Hexapoda</taxon>
        <taxon>Insecta</taxon>
        <taxon>Pterygota</taxon>
        <taxon>Neoptera</taxon>
        <taxon>Endopterygota</taxon>
        <taxon>Hymenoptera</taxon>
        <taxon>Apocrita</taxon>
        <taxon>Aculeata</taxon>
        <taxon>Formicoidea</taxon>
        <taxon>Formicidae</taxon>
        <taxon>Dorylinae</taxon>
        <taxon>Ooceraea</taxon>
    </lineage>
</organism>
<comment type="caution">
    <text evidence="2">The sequence shown here is derived from an EMBL/GenBank/DDBJ whole genome shotgun (WGS) entry which is preliminary data.</text>
</comment>
<dbReference type="InterPro" id="IPR008042">
    <property type="entry name" value="Retrotrans_Pao"/>
</dbReference>
<evidence type="ECO:0000256" key="1">
    <source>
        <dbReference type="SAM" id="MobiDB-lite"/>
    </source>
</evidence>
<proteinExistence type="predicted"/>
<gene>
    <name evidence="2" type="ORF">DMN91_008223</name>
</gene>
<dbReference type="OrthoDB" id="8057024at2759"/>
<dbReference type="Pfam" id="PF05380">
    <property type="entry name" value="Peptidase_A17"/>
    <property type="match status" value="1"/>
</dbReference>
<dbReference type="PANTHER" id="PTHR22955">
    <property type="entry name" value="RETROTRANSPOSON"/>
    <property type="match status" value="1"/>
</dbReference>
<protein>
    <submittedName>
        <fullName evidence="2">Uncharacterized protein</fullName>
    </submittedName>
</protein>
<accession>A0A3L8DH76</accession>
<name>A0A3L8DH76_OOCBI</name>
<reference evidence="2 3" key="1">
    <citation type="journal article" date="2018" name="Genome Res.">
        <title>The genomic architecture and molecular evolution of ant odorant receptors.</title>
        <authorList>
            <person name="McKenzie S.K."/>
            <person name="Kronauer D.J.C."/>
        </authorList>
    </citation>
    <scope>NUCLEOTIDE SEQUENCE [LARGE SCALE GENOMIC DNA]</scope>
    <source>
        <strain evidence="2">Clonal line C1</strain>
    </source>
</reference>
<feature type="region of interest" description="Disordered" evidence="1">
    <location>
        <begin position="166"/>
        <end position="185"/>
    </location>
</feature>
<evidence type="ECO:0000313" key="2">
    <source>
        <dbReference type="EMBL" id="RLU19666.1"/>
    </source>
</evidence>
<dbReference type="AlphaFoldDB" id="A0A3L8DH76"/>
<dbReference type="PANTHER" id="PTHR22955:SF77">
    <property type="entry name" value="ASPARTIC PUTATIVE DOMAIN-CONTAINING PROTEIN-RELATED"/>
    <property type="match status" value="1"/>
</dbReference>
<dbReference type="Proteomes" id="UP000279307">
    <property type="component" value="Chromosome 8"/>
</dbReference>
<evidence type="ECO:0000313" key="3">
    <source>
        <dbReference type="Proteomes" id="UP000279307"/>
    </source>
</evidence>
<dbReference type="EMBL" id="QOIP01000008">
    <property type="protein sequence ID" value="RLU19666.1"/>
    <property type="molecule type" value="Genomic_DNA"/>
</dbReference>
<sequence length="185" mass="21455">MQELWVIRLEWDEDLPHELTCRWRSYLQGLTFVSAITIPRWLGYSDSVLDVEIHGFADASQLAMATVVYLRVLRDLDDIHVRLVCSKTRVAPPKHVTIPRLELCAAVLLVRLVTQVRKTLRFEEASTHLWTDSTVALLWIRSHPSRWKNYVRNRVSKIQELSNSRWHHVPGDQNPADIVSRGTTP</sequence>